<feature type="compositionally biased region" description="Basic and acidic residues" evidence="5">
    <location>
        <begin position="361"/>
        <end position="370"/>
    </location>
</feature>
<evidence type="ECO:0000256" key="4">
    <source>
        <dbReference type="SAM" id="Coils"/>
    </source>
</evidence>
<sequence length="3796" mass="433185">MKRTECINRKNEKRKIETLAKQSTPDTIESDAKILTKLLACISYDSEDITKCAKLLLKKYGYDFDHQFKLVENIQKFDEVLEQVELQQQKPLFVIFGKPTKRWILFCVICSQDGKNKILYKDPSGALISYKLEVKLNDKFGNPKLIAQTNQEQETDDEYSYGPLCIRNLKIVLNLFKENPTKFVNEFSQIAFAQPTTIKEEQLKNVIKLTNQLGENEDFKTALKEFIDKLPLDIGQGMLEYQKVLEEELEKGEEHADLNKIKEARMKCLNQETVDQLQINYKLNAKDKERKEYELEIQKKFPNEMKTLNDILEFLEKVKVDQQLYDAVENISEILDIDYLKMKSFYELKLKKEDRSQDKKLTSDKIDDISKNLPPPKESLTTDGTPLNQLLKDIHQLETKYYLVKSKYEQWKDSDIQAVNKWAVAIKGRLGVGDDEVCETIAIMDRALNLLTGGHRLRHTQILAVLIFFHNQKNQGRLCQIKTGEGKTVIISLIAVIRALQGVTVDVITSNPILAASGVDETRTFYSAFGLTVSTNNPVENDKSDFKIGYTADVLYGTISNFQFDYLKDTFEGFNLRHERRFGQVILDEVDSMLVDNGGHIAKLASPYPGMESLRYIYIKIWQEFHKAEQSLIEESDKKFKEFLQHYSDKEETNVDYEKFIQEMILSERKIIKQKIKDSNPTDVPLVPAHLKEYVKRKLDLWIRNALHAKNNCHEHQQYRIITNDSEERVVSPVDYLNTGVTLKNTIWSNGLHHAEQELLSHIYNINYAKLPTYKQKKFEEIPGLIVDDSSWDRRVAIEVLEKIEEKRAVLVICETEQDLLTVKRNLEILQNTDFRIRIYASEDNVKETENKVKIEKDLEEKGGLHVCVAFLPCNLRVEGQAFGRTSRQGNNGTAQLIIRRSEVDELGIVDDDPDFTRIKQERDRLERERLKQIKEVLVKELNFKDKIFEYFSEFYRNLKQIKATRNFMFVLEDLKEFWAFWLEKKNFKAANIANTNPKQEFEKFLNKAHPIINGTISHNPFYCIGLAEYYLEENYREQASEVLKHAVEMTGTDNYELLAGLHLKLFELAIMSGEEVMSRFKKATINVFYVGVSKDEDYKRKALKQLKHAKAAIEKEINYIEEYLTVNENKKNPDFENILLDDNEENLFLKHIYSRLYCLQMHNGNIDHLIKQIDTTSGGLDFNGKAPTTLQNFEKMSGGSQLKVTNSELSELKSIGVHTIYAQKEIHDIPNVIFYTAAGQISAGIAALTVGFIFVPVFPIMSGIAGTLISESIMDIVMELISNGCSEFDQKDFIKSKFISYGISLITFGISAVTQAVKILSKAVSFCRKLSTFLRKSTYLKGLCNKLAKIVDKLGNVFEMKLITAQFNKLTKAQQLDELVKLKQMGSLDKFQQLGGLDKLSELQKLNQAGTLGALTRSQLLVNFAKDVIKNTAKQVVKSVVEEKVLKPLLYLLLEDIIEKIKESFQKSVSDSIRSNERLMQKLRTNSTDTINETVEGFLEGDEVKNTAKQVGFELLGLFENKQINFLMAAFDTVKDRELQDGNCKNDVDEIVEDISSKLADRMFDLLCNCAKGANEILNLSERHRDYKFKKVGDEKESIVALSSIKKPVNEAYSILGLESTASSSEIKRSYRRLALEVHPDKNPNDPRDRDSVALAAGTDGLSKAHTLAVAVFFCGDRGRAVHPKLHTGLLQTTPVVRAPHHDRARGRNPPDTIEFDAKILTKLLAGKSYDSDDITKCAKLLLTKYGYNFDQQFKLVEDIQKFDEVLEKVELQQQKPLFVIFGKPTKRWVLFCVVSCQGGRNKIFYKDPRGALISFKLEVKLNAKFGSPKLIAQTTQDQETDDEHSYGTLCIRNLDIMLNLLKENPTKFVNEFSRIHFALPTTVNEEKLKNVIKLTNELAESDDFKIALKEFIDKLPLDIGQGMLEYKKVLEEELEKGEEHADLDRIKEARMKCLNQETVNQLQIDYKINAKDEEAKEYELEIQKKFPNEMKSLNDILEVLDDVKIDQQLYDAVENISEILDIDYVKMKSFYELKLKKEDGSQHKKLTPDSIDDILKNLPLPKESSTTVGTPLNQLWSEITLGMEKPDGSPSQHSQEDIRRLETKYHLVKRSYEEWKDSNIQAINKWAVQMKGRLGFSDDDICKTIATMDRTFNLLTGGHRLRDTQILAVLVFFHSQNNQGRLCQIKTGEGKTVIISLIVVIRALQGVTVDVITSNPILAASGVDETRTFYSAFGLTVSTNNPVENDRSDFKIGYTADVLYGTISNFQFDYLKDTFEGFSIRHERRFGQVILDEVDSMLVDNGGHIAKLASPYPGMESLRYIYIKIWQELHKAEQNLIKETEKKIKEFLKNCSDNQEANVDYEKFVQEIILSERKIMKQKIRDSNPTDVPLVPAHLKEYAERKLDLWMKNALHAKYNCHEHQQYRIITNDSGERVVSPVDYLNTGVTLKNTIWSNGLHQFVQLKHNLYLTFESLTSSFISNIGYIKNYEDKNIFGFTGTLGSSAEQELLSHIYNINYAKLPTYKQKKFEEIPGLIADDYSWDRRVAIEVLAKIEERRAVLVICETEQDLLTVKRNLEILQNTDFRIRIYANEDNVKETENKVKIGDIILATNIAGRGTNFKTEKDLEEKGGLHVCVTFLPCNLRVEGQAFGRTSRQGNNGTAQLIIRRSEVDELGIIDDDPDFTRIKQERDRLERQRLKQIKEVLVKELNFKDKIFEYFSEFYRNLKIVRATRSFMFVLQDLKEFWAFWLEKKNFKAANIANTNPKQEFEKFLDEARPIINGTISHNPFYCIGLADHYLEGNSRSQALEVLKHAVEMSGTDNYELLAGLHLKLFELAIMSGEEVMGRLKKTMFKIFFIPISRNEHYKDEALIQLKHAKVAIQKEISYIEEYLTVSANPDFENILLDDNGKNLFLTHINSRLYCLRLHNGNIEELIKQIETSSGGLDFSGKAPTTLENFDNMNCGSQLKVTNSELTELQSIGIDTIYALREIHDIPSVKIYAAVSEISGGIALLCVGLCFFPVYPIMSAIAGTLISEGVMDIVMELISNGCSEFDQKDFIKGKFISYGISLITFGIGAVTQAVKILSKAVSFCRKLSTFLRKSTYLKELCNKLANLVDKLGNVFEMKLVTAQFNKLTKAEQLDELVKLKQMGSFDKFQQLGGLDKLSQLQKLKQTGKLGELARSQLLRNFTEEVIKNTTKKVVKSIVEEKVINPLLSLALKGIIEKIKHIFQKSVSDSIRSNEYLMQKLRTNSTDTINEAVKGFLEGDEVKNTAKQVGFELLELFENKVLKGLKIAFDTIESIVDLVRCGNQFVSYLDNELQDGNCENDVDEIVEEVSSKLADRMFDLLCNCMKGPATETFNLVKCHLDSKFRKVGDGNESIVAVSSPIKKPGNEAYSILGLEPTDSVSEIKRKYRRLALEVHPDKSPNDPYAQQKFQMVNDAYQELVRKVPEPGMETYVILFRGRPGVQETSVSGGVTAVCVFFPMISLKMEVSLLVPSPEIEDRNEVDAGLGEQNARTVLCIYNKGYMYFRFDDVIPSSDTESISVYLELQSVVFYNAQKTAAWAWSRAPIAAGNVRTSTGVNKETTHFSLYFALVFGHQCFGTFGMLPVTGITGENSIQFSNISLGFQMNCLLVGICCSSCSEHIFFDLKNGSRLSTGVSGLGGKLLMANTTQETENSISGRAPRNDQEKRVIPPRQCTCSFKCSWPTKNNGTEVPTSCASPCLPHLGPLDFHLFPKLKKILAGKRFRPNEEVIDAVNTNFENLEEKQFREGIEKLEKLWTKCVELPGDYIEK</sequence>
<evidence type="ECO:0000259" key="9">
    <source>
        <dbReference type="PROSITE" id="PS51194"/>
    </source>
</evidence>
<feature type="domain" description="SecA family profile" evidence="10">
    <location>
        <begin position="376"/>
        <end position="935"/>
    </location>
</feature>
<keyword evidence="1" id="KW-0963">Cytoplasm</keyword>
<dbReference type="GO" id="GO:0016020">
    <property type="term" value="C:membrane"/>
    <property type="evidence" value="ECO:0007669"/>
    <property type="project" value="InterPro"/>
</dbReference>
<evidence type="ECO:0000259" key="8">
    <source>
        <dbReference type="PROSITE" id="PS51192"/>
    </source>
</evidence>
<keyword evidence="12" id="KW-1185">Reference proteome</keyword>
<keyword evidence="6" id="KW-0472">Membrane</keyword>
<dbReference type="InterPro" id="IPR014001">
    <property type="entry name" value="Helicase_ATP-bd"/>
</dbReference>
<dbReference type="SMART" id="SM00487">
    <property type="entry name" value="DEXDc"/>
    <property type="match status" value="2"/>
</dbReference>
<dbReference type="InterPro" id="IPR036869">
    <property type="entry name" value="J_dom_sf"/>
</dbReference>
<proteinExistence type="predicted"/>
<feature type="transmembrane region" description="Helical" evidence="6">
    <location>
        <begin position="1299"/>
        <end position="1318"/>
    </location>
</feature>
<evidence type="ECO:0000313" key="12">
    <source>
        <dbReference type="Proteomes" id="UP000719412"/>
    </source>
</evidence>
<feature type="domain" description="SecA family profile" evidence="10">
    <location>
        <begin position="2082"/>
        <end position="2703"/>
    </location>
</feature>
<gene>
    <name evidence="11" type="ORF">GEV33_009126</name>
</gene>
<dbReference type="InterPro" id="IPR027417">
    <property type="entry name" value="P-loop_NTPase"/>
</dbReference>
<dbReference type="Gene3D" id="3.30.420.10">
    <property type="entry name" value="Ribonuclease H-like superfamily/Ribonuclease H"/>
    <property type="match status" value="1"/>
</dbReference>
<dbReference type="InterPro" id="IPR001650">
    <property type="entry name" value="Helicase_C-like"/>
</dbReference>
<dbReference type="SUPFAM" id="SSF46565">
    <property type="entry name" value="Chaperone J-domain"/>
    <property type="match status" value="2"/>
</dbReference>
<dbReference type="CDD" id="cd06257">
    <property type="entry name" value="DnaJ"/>
    <property type="match status" value="2"/>
</dbReference>
<dbReference type="Gene3D" id="3.40.50.300">
    <property type="entry name" value="P-loop containing nucleotide triphosphate hydrolases"/>
    <property type="match status" value="4"/>
</dbReference>
<feature type="coiled-coil region" evidence="4">
    <location>
        <begin position="2325"/>
        <end position="2359"/>
    </location>
</feature>
<dbReference type="InterPro" id="IPR001623">
    <property type="entry name" value="DnaJ_domain"/>
</dbReference>
<evidence type="ECO:0000259" key="7">
    <source>
        <dbReference type="PROSITE" id="PS50076"/>
    </source>
</evidence>
<feature type="domain" description="Helicase C-terminal" evidence="9">
    <location>
        <begin position="2546"/>
        <end position="2711"/>
    </location>
</feature>
<feature type="domain" description="Helicase ATP-binding" evidence="8">
    <location>
        <begin position="468"/>
        <end position="625"/>
    </location>
</feature>
<dbReference type="Proteomes" id="UP000719412">
    <property type="component" value="Unassembled WGS sequence"/>
</dbReference>
<dbReference type="Gene3D" id="1.10.287.110">
    <property type="entry name" value="DnaJ domain"/>
    <property type="match status" value="2"/>
</dbReference>
<dbReference type="FunFam" id="3.40.50.300:FF:003215">
    <property type="entry name" value="Si:dkey-187j14.8"/>
    <property type="match status" value="1"/>
</dbReference>
<keyword evidence="6" id="KW-0812">Transmembrane</keyword>
<keyword evidence="4" id="KW-0175">Coiled coil</keyword>
<dbReference type="PRINTS" id="PR00625">
    <property type="entry name" value="JDOMAIN"/>
</dbReference>
<dbReference type="GO" id="GO:0006605">
    <property type="term" value="P:protein targeting"/>
    <property type="evidence" value="ECO:0007669"/>
    <property type="project" value="InterPro"/>
</dbReference>
<reference evidence="11" key="2">
    <citation type="submission" date="2021-08" db="EMBL/GenBank/DDBJ databases">
        <authorList>
            <person name="Eriksson T."/>
        </authorList>
    </citation>
    <scope>NUCLEOTIDE SEQUENCE</scope>
    <source>
        <strain evidence="11">Stoneville</strain>
        <tissue evidence="11">Whole head</tissue>
    </source>
</reference>
<dbReference type="SUPFAM" id="SSF52540">
    <property type="entry name" value="P-loop containing nucleoside triphosphate hydrolases"/>
    <property type="match status" value="3"/>
</dbReference>
<dbReference type="InterPro" id="IPR014018">
    <property type="entry name" value="SecA_motor_DEAD"/>
</dbReference>
<dbReference type="PANTHER" id="PTHR30612">
    <property type="entry name" value="SECA INNER MEMBRANE COMPONENT OF SEC PROTEIN SECRETION SYSTEM"/>
    <property type="match status" value="1"/>
</dbReference>
<dbReference type="PROSITE" id="PS51196">
    <property type="entry name" value="SECA_MOTOR_DEAD"/>
    <property type="match status" value="2"/>
</dbReference>
<dbReference type="Pfam" id="PF00226">
    <property type="entry name" value="DnaJ"/>
    <property type="match status" value="2"/>
</dbReference>
<feature type="domain" description="J" evidence="7">
    <location>
        <begin position="3395"/>
        <end position="3460"/>
    </location>
</feature>
<protein>
    <recommendedName>
        <fullName evidence="13">Protein translocase subunit SecA</fullName>
    </recommendedName>
</protein>
<evidence type="ECO:0000256" key="2">
    <source>
        <dbReference type="ARBA" id="ARBA00022927"/>
    </source>
</evidence>
<dbReference type="InterPro" id="IPR036397">
    <property type="entry name" value="RNaseH_sf"/>
</dbReference>
<dbReference type="PROSITE" id="PS51192">
    <property type="entry name" value="HELICASE_ATP_BIND_1"/>
    <property type="match status" value="2"/>
</dbReference>
<comment type="caution">
    <text evidence="11">The sequence shown here is derived from an EMBL/GenBank/DDBJ whole genome shotgun (WGS) entry which is preliminary data.</text>
</comment>
<keyword evidence="2" id="KW-0813">Transport</keyword>
<keyword evidence="3" id="KW-0811">Translocation</keyword>
<evidence type="ECO:0000256" key="5">
    <source>
        <dbReference type="SAM" id="MobiDB-lite"/>
    </source>
</evidence>
<feature type="region of interest" description="Disordered" evidence="5">
    <location>
        <begin position="361"/>
        <end position="385"/>
    </location>
</feature>
<evidence type="ECO:0000313" key="11">
    <source>
        <dbReference type="EMBL" id="KAH0813665.1"/>
    </source>
</evidence>
<dbReference type="Gene3D" id="3.90.1440.10">
    <property type="entry name" value="SecA, preprotein cross-linking domain"/>
    <property type="match status" value="2"/>
</dbReference>
<reference evidence="11" key="1">
    <citation type="journal article" date="2020" name="J Insects Food Feed">
        <title>The yellow mealworm (Tenebrio molitor) genome: a resource for the emerging insects as food and feed industry.</title>
        <authorList>
            <person name="Eriksson T."/>
            <person name="Andere A."/>
            <person name="Kelstrup H."/>
            <person name="Emery V."/>
            <person name="Picard C."/>
        </authorList>
    </citation>
    <scope>NUCLEOTIDE SEQUENCE</scope>
    <source>
        <strain evidence="11">Stoneville</strain>
        <tissue evidence="11">Whole head</tissue>
    </source>
</reference>
<dbReference type="InterPro" id="IPR011115">
    <property type="entry name" value="SecA_DEAD"/>
</dbReference>
<keyword evidence="2" id="KW-0653">Protein transport</keyword>
<dbReference type="GO" id="GO:0017038">
    <property type="term" value="P:protein import"/>
    <property type="evidence" value="ECO:0007669"/>
    <property type="project" value="InterPro"/>
</dbReference>
<feature type="domain" description="Helicase ATP-binding" evidence="8">
    <location>
        <begin position="2174"/>
        <end position="2331"/>
    </location>
</feature>
<evidence type="ECO:0000256" key="3">
    <source>
        <dbReference type="ARBA" id="ARBA00023010"/>
    </source>
</evidence>
<feature type="transmembrane region" description="Helical" evidence="6">
    <location>
        <begin position="1233"/>
        <end position="1256"/>
    </location>
</feature>
<dbReference type="GO" id="GO:0006886">
    <property type="term" value="P:intracellular protein transport"/>
    <property type="evidence" value="ECO:0007669"/>
    <property type="project" value="InterPro"/>
</dbReference>
<dbReference type="PANTHER" id="PTHR30612:SF0">
    <property type="entry name" value="CHLOROPLAST PROTEIN-TRANSPORTING ATPASE"/>
    <property type="match status" value="1"/>
</dbReference>
<evidence type="ECO:0008006" key="13">
    <source>
        <dbReference type="Google" id="ProtNLM"/>
    </source>
</evidence>
<dbReference type="PROSITE" id="PS51194">
    <property type="entry name" value="HELICASE_CTER"/>
    <property type="match status" value="1"/>
</dbReference>
<accession>A0A8J6LA07</accession>
<dbReference type="GO" id="GO:0003676">
    <property type="term" value="F:nucleic acid binding"/>
    <property type="evidence" value="ECO:0007669"/>
    <property type="project" value="InterPro"/>
</dbReference>
<dbReference type="GO" id="GO:0005524">
    <property type="term" value="F:ATP binding"/>
    <property type="evidence" value="ECO:0007669"/>
    <property type="project" value="InterPro"/>
</dbReference>
<evidence type="ECO:0000256" key="6">
    <source>
        <dbReference type="SAM" id="Phobius"/>
    </source>
</evidence>
<dbReference type="EMBL" id="JABDTM020025056">
    <property type="protein sequence ID" value="KAH0813665.1"/>
    <property type="molecule type" value="Genomic_DNA"/>
</dbReference>
<name>A0A8J6LA07_TENMO</name>
<feature type="domain" description="J" evidence="7">
    <location>
        <begin position="1612"/>
        <end position="1688"/>
    </location>
</feature>
<keyword evidence="6" id="KW-1133">Transmembrane helix</keyword>
<dbReference type="PROSITE" id="PS50076">
    <property type="entry name" value="DNAJ_2"/>
    <property type="match status" value="2"/>
</dbReference>
<dbReference type="Pfam" id="PF07517">
    <property type="entry name" value="SecA_DEAD"/>
    <property type="match status" value="2"/>
</dbReference>
<dbReference type="SMART" id="SM00957">
    <property type="entry name" value="SecA_DEAD"/>
    <property type="match status" value="1"/>
</dbReference>
<dbReference type="InterPro" id="IPR000185">
    <property type="entry name" value="SecA"/>
</dbReference>
<dbReference type="SMART" id="SM00271">
    <property type="entry name" value="DnaJ"/>
    <property type="match status" value="2"/>
</dbReference>
<dbReference type="PRINTS" id="PR00906">
    <property type="entry name" value="SECA"/>
</dbReference>
<evidence type="ECO:0000259" key="10">
    <source>
        <dbReference type="PROSITE" id="PS51196"/>
    </source>
</evidence>
<organism evidence="11 12">
    <name type="scientific">Tenebrio molitor</name>
    <name type="common">Yellow mealworm beetle</name>
    <dbReference type="NCBI Taxonomy" id="7067"/>
    <lineage>
        <taxon>Eukaryota</taxon>
        <taxon>Metazoa</taxon>
        <taxon>Ecdysozoa</taxon>
        <taxon>Arthropoda</taxon>
        <taxon>Hexapoda</taxon>
        <taxon>Insecta</taxon>
        <taxon>Pterygota</taxon>
        <taxon>Neoptera</taxon>
        <taxon>Endopterygota</taxon>
        <taxon>Coleoptera</taxon>
        <taxon>Polyphaga</taxon>
        <taxon>Cucujiformia</taxon>
        <taxon>Tenebrionidae</taxon>
        <taxon>Tenebrio</taxon>
    </lineage>
</organism>
<evidence type="ECO:0000256" key="1">
    <source>
        <dbReference type="ARBA" id="ARBA00022490"/>
    </source>
</evidence>